<dbReference type="InterPro" id="IPR050360">
    <property type="entry name" value="MFS_Sugar_Transporters"/>
</dbReference>
<protein>
    <submittedName>
        <fullName evidence="2">Uncharacterized protein</fullName>
    </submittedName>
</protein>
<dbReference type="AlphaFoldDB" id="A0A5N7CS24"/>
<dbReference type="OrthoDB" id="298012at2759"/>
<dbReference type="EMBL" id="ML735215">
    <property type="protein sequence ID" value="KAE8396373.1"/>
    <property type="molecule type" value="Genomic_DNA"/>
</dbReference>
<gene>
    <name evidence="2" type="ORF">BDV23DRAFT_168187</name>
</gene>
<sequence length="388" mass="43352">MGLITDTKRAMNNAPKKVFNKYVLICTCFFALSGVSKGSDQGNIASIITQAHFKAGFGGWLVSIATAGAVFGEKRSSILTTLFIQCSPINDRLGRRWTFRIATVVYIAGLGIGPLSIVPPVYIIEATKRYPGVDKQWMLTTLLQGQRDQAAMTMSKLRKLPRDYLGVIAELAGMDSQILHETEAVSNATVWDLLHKTSFPVENRRLPGYWNLWRGQVREHGMLCIVHCGLHWSTPINVTANEIGVTPSASRASTAAIVAIFLHAVGWSIGWFRTPYLFGPESFPIQIISSDVPISMAFYWAFYVGHIRAIPSLLATAHKWGFCVLQLYLRGTLGLYILAMPDTRGRSLEESDGLFQRASYTAYPYSWKDMRTKWCLLDTGHIEYSKRE</sequence>
<dbReference type="GO" id="GO:0016020">
    <property type="term" value="C:membrane"/>
    <property type="evidence" value="ECO:0007669"/>
    <property type="project" value="UniProtKB-SubCell"/>
</dbReference>
<evidence type="ECO:0000313" key="2">
    <source>
        <dbReference type="EMBL" id="KAE8396373.1"/>
    </source>
</evidence>
<evidence type="ECO:0000256" key="1">
    <source>
        <dbReference type="ARBA" id="ARBA00004141"/>
    </source>
</evidence>
<dbReference type="PANTHER" id="PTHR48022">
    <property type="entry name" value="PLASTIDIC GLUCOSE TRANSPORTER 4"/>
    <property type="match status" value="1"/>
</dbReference>
<dbReference type="SUPFAM" id="SSF103473">
    <property type="entry name" value="MFS general substrate transporter"/>
    <property type="match status" value="1"/>
</dbReference>
<name>A0A5N7CS24_PETAA</name>
<organism evidence="2">
    <name type="scientific">Petromyces alliaceus</name>
    <name type="common">Aspergillus alliaceus</name>
    <dbReference type="NCBI Taxonomy" id="209559"/>
    <lineage>
        <taxon>Eukaryota</taxon>
        <taxon>Fungi</taxon>
        <taxon>Dikarya</taxon>
        <taxon>Ascomycota</taxon>
        <taxon>Pezizomycotina</taxon>
        <taxon>Eurotiomycetes</taxon>
        <taxon>Eurotiomycetidae</taxon>
        <taxon>Eurotiales</taxon>
        <taxon>Aspergillaceae</taxon>
        <taxon>Aspergillus</taxon>
        <taxon>Aspergillus subgen. Circumdati</taxon>
    </lineage>
</organism>
<dbReference type="Proteomes" id="UP000326877">
    <property type="component" value="Unassembled WGS sequence"/>
</dbReference>
<dbReference type="PANTHER" id="PTHR48022:SF59">
    <property type="entry name" value="MAJOR FACILITATOR SUPERFAMILY (MFS) PROFILE DOMAIN-CONTAINING PROTEIN"/>
    <property type="match status" value="1"/>
</dbReference>
<dbReference type="GO" id="GO:0005351">
    <property type="term" value="F:carbohydrate:proton symporter activity"/>
    <property type="evidence" value="ECO:0007669"/>
    <property type="project" value="TreeGrafter"/>
</dbReference>
<comment type="subcellular location">
    <subcellularLocation>
        <location evidence="1">Membrane</location>
        <topology evidence="1">Multi-pass membrane protein</topology>
    </subcellularLocation>
</comment>
<dbReference type="InterPro" id="IPR036259">
    <property type="entry name" value="MFS_trans_sf"/>
</dbReference>
<accession>A0A5N7CS24</accession>
<dbReference type="Gene3D" id="1.20.1250.20">
    <property type="entry name" value="MFS general substrate transporter like domains"/>
    <property type="match status" value="2"/>
</dbReference>
<proteinExistence type="predicted"/>
<reference evidence="2" key="1">
    <citation type="submission" date="2019-04" db="EMBL/GenBank/DDBJ databases">
        <title>Friends and foes A comparative genomics studyof 23 Aspergillus species from section Flavi.</title>
        <authorList>
            <consortium name="DOE Joint Genome Institute"/>
            <person name="Kjaerbolling I."/>
            <person name="Vesth T."/>
            <person name="Frisvad J.C."/>
            <person name="Nybo J.L."/>
            <person name="Theobald S."/>
            <person name="Kildgaard S."/>
            <person name="Isbrandt T."/>
            <person name="Kuo A."/>
            <person name="Sato A."/>
            <person name="Lyhne E.K."/>
            <person name="Kogle M.E."/>
            <person name="Wiebenga A."/>
            <person name="Kun R.S."/>
            <person name="Lubbers R.J."/>
            <person name="Makela M.R."/>
            <person name="Barry K."/>
            <person name="Chovatia M."/>
            <person name="Clum A."/>
            <person name="Daum C."/>
            <person name="Haridas S."/>
            <person name="He G."/>
            <person name="LaButti K."/>
            <person name="Lipzen A."/>
            <person name="Mondo S."/>
            <person name="Riley R."/>
            <person name="Salamov A."/>
            <person name="Simmons B.A."/>
            <person name="Magnuson J.K."/>
            <person name="Henrissat B."/>
            <person name="Mortensen U.H."/>
            <person name="Larsen T.O."/>
            <person name="Devries R.P."/>
            <person name="Grigoriev I.V."/>
            <person name="Machida M."/>
            <person name="Baker S.E."/>
            <person name="Andersen M.R."/>
        </authorList>
    </citation>
    <scope>NUCLEOTIDE SEQUENCE [LARGE SCALE GENOMIC DNA]</scope>
    <source>
        <strain evidence="2">IBT 14317</strain>
    </source>
</reference>